<evidence type="ECO:0000313" key="2">
    <source>
        <dbReference type="Proteomes" id="UP000230423"/>
    </source>
</evidence>
<protein>
    <submittedName>
        <fullName evidence="1">Uncharacterized protein</fullName>
    </submittedName>
</protein>
<dbReference type="OrthoDB" id="10420922at2759"/>
<gene>
    <name evidence="1" type="ORF">TELCIR_05323</name>
</gene>
<dbReference type="AlphaFoldDB" id="A0A2G9UR67"/>
<accession>A0A2G9UR67</accession>
<proteinExistence type="predicted"/>
<evidence type="ECO:0000313" key="1">
    <source>
        <dbReference type="EMBL" id="PIO72738.1"/>
    </source>
</evidence>
<dbReference type="Proteomes" id="UP000230423">
    <property type="component" value="Unassembled WGS sequence"/>
</dbReference>
<sequence length="121" mass="13853">MATCKCKEYEEAHDEGRTDVKLLSAPRTDKPLNVIWEEPEDLVTADDVSSTMFTDEVITAIEAPVTAGDTTPVRKPLVLVGMDGMKGRVRRIRDWFERKHRLGFSQTRMEEDDERVEILET</sequence>
<dbReference type="EMBL" id="KZ345608">
    <property type="protein sequence ID" value="PIO72738.1"/>
    <property type="molecule type" value="Genomic_DNA"/>
</dbReference>
<keyword evidence="2" id="KW-1185">Reference proteome</keyword>
<name>A0A2G9UR67_TELCI</name>
<organism evidence="1 2">
    <name type="scientific">Teladorsagia circumcincta</name>
    <name type="common">Brown stomach worm</name>
    <name type="synonym">Ostertagia circumcincta</name>
    <dbReference type="NCBI Taxonomy" id="45464"/>
    <lineage>
        <taxon>Eukaryota</taxon>
        <taxon>Metazoa</taxon>
        <taxon>Ecdysozoa</taxon>
        <taxon>Nematoda</taxon>
        <taxon>Chromadorea</taxon>
        <taxon>Rhabditida</taxon>
        <taxon>Rhabditina</taxon>
        <taxon>Rhabditomorpha</taxon>
        <taxon>Strongyloidea</taxon>
        <taxon>Trichostrongylidae</taxon>
        <taxon>Teladorsagia</taxon>
    </lineage>
</organism>
<reference evidence="1 2" key="1">
    <citation type="submission" date="2015-09" db="EMBL/GenBank/DDBJ databases">
        <title>Draft genome of the parasitic nematode Teladorsagia circumcincta isolate WARC Sus (inbred).</title>
        <authorList>
            <person name="Mitreva M."/>
        </authorList>
    </citation>
    <scope>NUCLEOTIDE SEQUENCE [LARGE SCALE GENOMIC DNA]</scope>
    <source>
        <strain evidence="1 2">S</strain>
    </source>
</reference>